<evidence type="ECO:0000313" key="3">
    <source>
        <dbReference type="Proteomes" id="UP000239757"/>
    </source>
</evidence>
<proteinExistence type="predicted"/>
<dbReference type="AlphaFoldDB" id="A0A2P5Y9V6"/>
<name>A0A2P5Y9V6_GOSBA</name>
<feature type="compositionally biased region" description="Polar residues" evidence="1">
    <location>
        <begin position="240"/>
        <end position="250"/>
    </location>
</feature>
<sequence>MDEPVNLARVFNTPVPSPRGRHCQTNTGVGYHTRAWEKRTKQEVWGECQTYLNLKIVKHTDVPHGYVPQNLYKPLTIHHPPPQKSLTLAAATPHGLPATPMADAVRALLTTEPWGIFFEIIEPTYLEFTMELCSTFYLQVVMTNFNDPGTVHELEHFGLLNTVAQSSSFTLIGQMSPQGISSMLNMRMIKKRRGTYPPQYHLVQSTEEEDLEGITNDVPPCHEDPPSQPPPIHRPVHTAASLSNISERLT</sequence>
<organism evidence="2 3">
    <name type="scientific">Gossypium barbadense</name>
    <name type="common">Sea Island cotton</name>
    <name type="synonym">Hibiscus barbadensis</name>
    <dbReference type="NCBI Taxonomy" id="3634"/>
    <lineage>
        <taxon>Eukaryota</taxon>
        <taxon>Viridiplantae</taxon>
        <taxon>Streptophyta</taxon>
        <taxon>Embryophyta</taxon>
        <taxon>Tracheophyta</taxon>
        <taxon>Spermatophyta</taxon>
        <taxon>Magnoliopsida</taxon>
        <taxon>eudicotyledons</taxon>
        <taxon>Gunneridae</taxon>
        <taxon>Pentapetalae</taxon>
        <taxon>rosids</taxon>
        <taxon>malvids</taxon>
        <taxon>Malvales</taxon>
        <taxon>Malvaceae</taxon>
        <taxon>Malvoideae</taxon>
        <taxon>Gossypium</taxon>
    </lineage>
</organism>
<evidence type="ECO:0000256" key="1">
    <source>
        <dbReference type="SAM" id="MobiDB-lite"/>
    </source>
</evidence>
<protein>
    <submittedName>
        <fullName evidence="2">Uncharacterized protein</fullName>
    </submittedName>
</protein>
<feature type="region of interest" description="Disordered" evidence="1">
    <location>
        <begin position="207"/>
        <end position="250"/>
    </location>
</feature>
<dbReference type="Proteomes" id="UP000239757">
    <property type="component" value="Unassembled WGS sequence"/>
</dbReference>
<accession>A0A2P5Y9V6</accession>
<dbReference type="EMBL" id="KZ663495">
    <property type="protein sequence ID" value="PPS12356.1"/>
    <property type="molecule type" value="Genomic_DNA"/>
</dbReference>
<gene>
    <name evidence="2" type="ORF">GOBAR_AA08289</name>
</gene>
<evidence type="ECO:0000313" key="2">
    <source>
        <dbReference type="EMBL" id="PPS12356.1"/>
    </source>
</evidence>
<reference evidence="2 3" key="1">
    <citation type="submission" date="2015-01" db="EMBL/GenBank/DDBJ databases">
        <title>Genome of allotetraploid Gossypium barbadense reveals genomic plasticity and fiber elongation in cotton evolution.</title>
        <authorList>
            <person name="Chen X."/>
            <person name="Liu X."/>
            <person name="Zhao B."/>
            <person name="Zheng H."/>
            <person name="Hu Y."/>
            <person name="Lu G."/>
            <person name="Yang C."/>
            <person name="Chen J."/>
            <person name="Shan C."/>
            <person name="Zhang L."/>
            <person name="Zhou Y."/>
            <person name="Wang L."/>
            <person name="Guo W."/>
            <person name="Bai Y."/>
            <person name="Ruan J."/>
            <person name="Shangguan X."/>
            <person name="Mao Y."/>
            <person name="Jiang J."/>
            <person name="Zhu Y."/>
            <person name="Lei J."/>
            <person name="Kang H."/>
            <person name="Chen S."/>
            <person name="He X."/>
            <person name="Wang R."/>
            <person name="Wang Y."/>
            <person name="Chen J."/>
            <person name="Wang L."/>
            <person name="Yu S."/>
            <person name="Wang B."/>
            <person name="Wei J."/>
            <person name="Song S."/>
            <person name="Lu X."/>
            <person name="Gao Z."/>
            <person name="Gu W."/>
            <person name="Deng X."/>
            <person name="Ma D."/>
            <person name="Wang S."/>
            <person name="Liang W."/>
            <person name="Fang L."/>
            <person name="Cai C."/>
            <person name="Zhu X."/>
            <person name="Zhou B."/>
            <person name="Zhang Y."/>
            <person name="Chen Z."/>
            <person name="Xu S."/>
            <person name="Zhu R."/>
            <person name="Wang S."/>
            <person name="Zhang T."/>
            <person name="Zhao G."/>
        </authorList>
    </citation>
    <scope>NUCLEOTIDE SEQUENCE [LARGE SCALE GENOMIC DNA]</scope>
    <source>
        <strain evidence="3">cv. Xinhai21</strain>
        <tissue evidence="2">Leaf</tissue>
    </source>
</reference>